<feature type="domain" description="Acylphosphatase-like" evidence="8">
    <location>
        <begin position="8"/>
        <end position="95"/>
    </location>
</feature>
<keyword evidence="3 5" id="KW-0378">Hydrolase</keyword>
<evidence type="ECO:0000313" key="10">
    <source>
        <dbReference type="Proteomes" id="UP000078544"/>
    </source>
</evidence>
<dbReference type="InterPro" id="IPR020456">
    <property type="entry name" value="Acylphosphatase"/>
</dbReference>
<evidence type="ECO:0000256" key="4">
    <source>
        <dbReference type="ARBA" id="ARBA00047645"/>
    </source>
</evidence>
<comment type="caution">
    <text evidence="9">The sequence shown here is derived from an EMBL/GenBank/DDBJ whole genome shotgun (WGS) entry which is preliminary data.</text>
</comment>
<dbReference type="EMBL" id="AZGY01000010">
    <property type="protein sequence ID" value="KZZ94744.1"/>
    <property type="molecule type" value="Genomic_DNA"/>
</dbReference>
<feature type="active site" evidence="5">
    <location>
        <position position="41"/>
    </location>
</feature>
<evidence type="ECO:0000256" key="6">
    <source>
        <dbReference type="RuleBase" id="RU004168"/>
    </source>
</evidence>
<dbReference type="InterPro" id="IPR036046">
    <property type="entry name" value="Acylphosphatase-like_dom_sf"/>
</dbReference>
<organism evidence="9 10">
    <name type="scientific">Moelleriella libera RCEF 2490</name>
    <dbReference type="NCBI Taxonomy" id="1081109"/>
    <lineage>
        <taxon>Eukaryota</taxon>
        <taxon>Fungi</taxon>
        <taxon>Dikarya</taxon>
        <taxon>Ascomycota</taxon>
        <taxon>Pezizomycotina</taxon>
        <taxon>Sordariomycetes</taxon>
        <taxon>Hypocreomycetidae</taxon>
        <taxon>Hypocreales</taxon>
        <taxon>Clavicipitaceae</taxon>
        <taxon>Moelleriella</taxon>
    </lineage>
</organism>
<name>A0A168B3J7_9HYPO</name>
<proteinExistence type="inferred from homology"/>
<evidence type="ECO:0000256" key="5">
    <source>
        <dbReference type="PROSITE-ProRule" id="PRU00520"/>
    </source>
</evidence>
<comment type="catalytic activity">
    <reaction evidence="4 5">
        <text>an acyl phosphate + H2O = a carboxylate + phosphate + H(+)</text>
        <dbReference type="Rhea" id="RHEA:14965"/>
        <dbReference type="ChEBI" id="CHEBI:15377"/>
        <dbReference type="ChEBI" id="CHEBI:15378"/>
        <dbReference type="ChEBI" id="CHEBI:29067"/>
        <dbReference type="ChEBI" id="CHEBI:43474"/>
        <dbReference type="ChEBI" id="CHEBI:59918"/>
        <dbReference type="EC" id="3.6.1.7"/>
    </reaction>
</comment>
<dbReference type="Pfam" id="PF00708">
    <property type="entry name" value="Acylphosphatase"/>
    <property type="match status" value="1"/>
</dbReference>
<reference evidence="9 10" key="1">
    <citation type="journal article" date="2016" name="Genome Biol. Evol.">
        <title>Divergent and convergent evolution of fungal pathogenicity.</title>
        <authorList>
            <person name="Shang Y."/>
            <person name="Xiao G."/>
            <person name="Zheng P."/>
            <person name="Cen K."/>
            <person name="Zhan S."/>
            <person name="Wang C."/>
        </authorList>
    </citation>
    <scope>NUCLEOTIDE SEQUENCE [LARGE SCALE GENOMIC DNA]</scope>
    <source>
        <strain evidence="9 10">RCEF 2490</strain>
    </source>
</reference>
<dbReference type="OrthoDB" id="7961613at2759"/>
<feature type="region of interest" description="Disordered" evidence="7">
    <location>
        <begin position="73"/>
        <end position="95"/>
    </location>
</feature>
<dbReference type="PROSITE" id="PS51160">
    <property type="entry name" value="ACYLPHOSPHATASE_3"/>
    <property type="match status" value="1"/>
</dbReference>
<evidence type="ECO:0000313" key="9">
    <source>
        <dbReference type="EMBL" id="KZZ94744.1"/>
    </source>
</evidence>
<evidence type="ECO:0000256" key="3">
    <source>
        <dbReference type="ARBA" id="ARBA00022801"/>
    </source>
</evidence>
<evidence type="ECO:0000256" key="1">
    <source>
        <dbReference type="ARBA" id="ARBA00005614"/>
    </source>
</evidence>
<dbReference type="EC" id="3.6.1.7" evidence="2 5"/>
<sequence>MEQAAQQRFYFVVHGTVQGVGFRYFTRSQARHHGVTGWCRNTNDNTVEGEAQADEGKLAQFFKELSIGPSHAKVDKIDKQEREVERGENSFSIRD</sequence>
<accession>A0A168B3J7</accession>
<dbReference type="Proteomes" id="UP000078544">
    <property type="component" value="Unassembled WGS sequence"/>
</dbReference>
<gene>
    <name evidence="9" type="ORF">AAL_04855</name>
</gene>
<comment type="similarity">
    <text evidence="1 6">Belongs to the acylphosphatase family.</text>
</comment>
<protein>
    <recommendedName>
        <fullName evidence="2 5">acylphosphatase</fullName>
        <ecNumber evidence="2 5">3.6.1.7</ecNumber>
    </recommendedName>
</protein>
<evidence type="ECO:0000256" key="7">
    <source>
        <dbReference type="SAM" id="MobiDB-lite"/>
    </source>
</evidence>
<feature type="active site" evidence="5">
    <location>
        <position position="23"/>
    </location>
</feature>
<dbReference type="SUPFAM" id="SSF54975">
    <property type="entry name" value="Acylphosphatase/BLUF domain-like"/>
    <property type="match status" value="1"/>
</dbReference>
<dbReference type="AlphaFoldDB" id="A0A168B3J7"/>
<evidence type="ECO:0000256" key="2">
    <source>
        <dbReference type="ARBA" id="ARBA00012150"/>
    </source>
</evidence>
<dbReference type="PROSITE" id="PS00150">
    <property type="entry name" value="ACYLPHOSPHATASE_1"/>
    <property type="match status" value="1"/>
</dbReference>
<dbReference type="Gene3D" id="3.30.70.100">
    <property type="match status" value="1"/>
</dbReference>
<dbReference type="STRING" id="1081109.A0A168B3J7"/>
<dbReference type="InterPro" id="IPR001792">
    <property type="entry name" value="Acylphosphatase-like_dom"/>
</dbReference>
<dbReference type="PRINTS" id="PR00112">
    <property type="entry name" value="ACYLPHPHTASE"/>
</dbReference>
<keyword evidence="10" id="KW-1185">Reference proteome</keyword>
<dbReference type="InterPro" id="IPR017968">
    <property type="entry name" value="Acylphosphatase_CS"/>
</dbReference>
<dbReference type="PANTHER" id="PTHR10029">
    <property type="entry name" value="ACYLPHOSPHATASE"/>
    <property type="match status" value="1"/>
</dbReference>
<dbReference type="PANTHER" id="PTHR10029:SF3">
    <property type="entry name" value="ACYLPHOSPHATASE-RELATED"/>
    <property type="match status" value="1"/>
</dbReference>
<dbReference type="GO" id="GO:0003998">
    <property type="term" value="F:acylphosphatase activity"/>
    <property type="evidence" value="ECO:0007669"/>
    <property type="project" value="UniProtKB-EC"/>
</dbReference>
<evidence type="ECO:0000259" key="8">
    <source>
        <dbReference type="PROSITE" id="PS51160"/>
    </source>
</evidence>